<reference evidence="10 11" key="1">
    <citation type="journal article" date="2014" name="PLoS Genet.">
        <title>Analysis of the Phlebiopsis gigantea genome, transcriptome and secretome provides insight into its pioneer colonization strategies of wood.</title>
        <authorList>
            <person name="Hori C."/>
            <person name="Ishida T."/>
            <person name="Igarashi K."/>
            <person name="Samejima M."/>
            <person name="Suzuki H."/>
            <person name="Master E."/>
            <person name="Ferreira P."/>
            <person name="Ruiz-Duenas F.J."/>
            <person name="Held B."/>
            <person name="Canessa P."/>
            <person name="Larrondo L.F."/>
            <person name="Schmoll M."/>
            <person name="Druzhinina I.S."/>
            <person name="Kubicek C.P."/>
            <person name="Gaskell J.A."/>
            <person name="Kersten P."/>
            <person name="St John F."/>
            <person name="Glasner J."/>
            <person name="Sabat G."/>
            <person name="Splinter BonDurant S."/>
            <person name="Syed K."/>
            <person name="Yadav J."/>
            <person name="Mgbeahuruike A.C."/>
            <person name="Kovalchuk A."/>
            <person name="Asiegbu F.O."/>
            <person name="Lackner G."/>
            <person name="Hoffmeister D."/>
            <person name="Rencoret J."/>
            <person name="Gutierrez A."/>
            <person name="Sun H."/>
            <person name="Lindquist E."/>
            <person name="Barry K."/>
            <person name="Riley R."/>
            <person name="Grigoriev I.V."/>
            <person name="Henrissat B."/>
            <person name="Kues U."/>
            <person name="Berka R.M."/>
            <person name="Martinez A.T."/>
            <person name="Covert S.F."/>
            <person name="Blanchette R.A."/>
            <person name="Cullen D."/>
        </authorList>
    </citation>
    <scope>NUCLEOTIDE SEQUENCE [LARGE SCALE GENOMIC DNA]</scope>
    <source>
        <strain evidence="10 11">11061_1 CR5-6</strain>
    </source>
</reference>
<dbReference type="GO" id="GO:0008289">
    <property type="term" value="F:lipid binding"/>
    <property type="evidence" value="ECO:0007669"/>
    <property type="project" value="UniProtKB-UniRule"/>
</dbReference>
<keyword evidence="11" id="KW-1185">Reference proteome</keyword>
<evidence type="ECO:0000256" key="1">
    <source>
        <dbReference type="ARBA" id="ARBA00004173"/>
    </source>
</evidence>
<comment type="pathway">
    <text evidence="2 8">Cofactor biosynthesis; ubiquinone biosynthesis.</text>
</comment>
<proteinExistence type="inferred from homology"/>
<dbReference type="STRING" id="745531.A0A0C3NYE3"/>
<protein>
    <recommendedName>
        <fullName evidence="8">Ubiquinone biosynthesis protein</fullName>
    </recommendedName>
</protein>
<evidence type="ECO:0000256" key="6">
    <source>
        <dbReference type="ARBA" id="ARBA00023121"/>
    </source>
</evidence>
<keyword evidence="5" id="KW-0809">Transit peptide</keyword>
<evidence type="ECO:0000313" key="11">
    <source>
        <dbReference type="Proteomes" id="UP000053257"/>
    </source>
</evidence>
<dbReference type="OrthoDB" id="619536at2759"/>
<dbReference type="HOGENOM" id="CLU_086708_0_0_1"/>
<evidence type="ECO:0000256" key="4">
    <source>
        <dbReference type="ARBA" id="ARBA00022688"/>
    </source>
</evidence>
<evidence type="ECO:0000256" key="2">
    <source>
        <dbReference type="ARBA" id="ARBA00004749"/>
    </source>
</evidence>
<evidence type="ECO:0000256" key="3">
    <source>
        <dbReference type="ARBA" id="ARBA00010766"/>
    </source>
</evidence>
<accession>A0A0C3NYE3</accession>
<keyword evidence="6 8" id="KW-0446">Lipid-binding</keyword>
<dbReference type="PANTHER" id="PTHR21427">
    <property type="entry name" value="UBIQUINONE BIOSYNTHESIS PROTEIN COQ9, MITOCHONDRIAL"/>
    <property type="match status" value="1"/>
</dbReference>
<organism evidence="10 11">
    <name type="scientific">Phlebiopsis gigantea (strain 11061_1 CR5-6)</name>
    <name type="common">White-rot fungus</name>
    <name type="synonym">Peniophora gigantea</name>
    <dbReference type="NCBI Taxonomy" id="745531"/>
    <lineage>
        <taxon>Eukaryota</taxon>
        <taxon>Fungi</taxon>
        <taxon>Dikarya</taxon>
        <taxon>Basidiomycota</taxon>
        <taxon>Agaricomycotina</taxon>
        <taxon>Agaricomycetes</taxon>
        <taxon>Polyporales</taxon>
        <taxon>Phanerochaetaceae</taxon>
        <taxon>Phlebiopsis</taxon>
    </lineage>
</organism>
<dbReference type="InterPro" id="IPR013718">
    <property type="entry name" value="COQ9_C"/>
</dbReference>
<sequence length="210" mass="22788">MTALRNELLKLALPLVRTHGFTREALSRSALALPTPHPEPLRDTAVSALFGDGDDARRTLISAWLDEGRTHMREASDTSIKDALRTRLRYNEPVLNLLPEAFATLATPPGHILDPRPALKHAAAVADEACVLAGDTSVGTLWHARRASLAAIYTAAELHQLQSPHTADGFLDGLLDSESRVKNTLDDATQYAGYIISSWVGIIKSRGILL</sequence>
<name>A0A0C3NYE3_PHLG1</name>
<evidence type="ECO:0000256" key="7">
    <source>
        <dbReference type="ARBA" id="ARBA00023128"/>
    </source>
</evidence>
<evidence type="ECO:0000256" key="8">
    <source>
        <dbReference type="RuleBase" id="RU366063"/>
    </source>
</evidence>
<feature type="domain" description="COQ9 C-terminal" evidence="9">
    <location>
        <begin position="118"/>
        <end position="164"/>
    </location>
</feature>
<dbReference type="GO" id="GO:0005743">
    <property type="term" value="C:mitochondrial inner membrane"/>
    <property type="evidence" value="ECO:0007669"/>
    <property type="project" value="TreeGrafter"/>
</dbReference>
<dbReference type="GO" id="GO:0006744">
    <property type="term" value="P:ubiquinone biosynthetic process"/>
    <property type="evidence" value="ECO:0007669"/>
    <property type="project" value="UniProtKB-UniRule"/>
</dbReference>
<keyword evidence="4 8" id="KW-0831">Ubiquinone biosynthesis</keyword>
<dbReference type="EMBL" id="KN840454">
    <property type="protein sequence ID" value="KIP10464.1"/>
    <property type="molecule type" value="Genomic_DNA"/>
</dbReference>
<dbReference type="InterPro" id="IPR012762">
    <property type="entry name" value="Ubiq_biosynth_COQ9"/>
</dbReference>
<evidence type="ECO:0000259" key="9">
    <source>
        <dbReference type="Pfam" id="PF08511"/>
    </source>
</evidence>
<dbReference type="Pfam" id="PF08511">
    <property type="entry name" value="COQ9"/>
    <property type="match status" value="1"/>
</dbReference>
<keyword evidence="7 8" id="KW-0496">Mitochondrion</keyword>
<gene>
    <name evidence="10" type="ORF">PHLGIDRAFT_115417</name>
</gene>
<comment type="function">
    <text evidence="8">Membrane-associated protein that warps the membrane surface to access and bind aromatic isoprenes with high specificity, including ubiquinone (CoQ) isoprene intermediates and presents them directly to Coq7, therefore facilitating the Coq7-mediated hydroxylase step. Participates in the biosynthesis of coenzyme Q, also named ubiquinone, an essential lipid-soluble electron transporter for aerobic cellular respiration.</text>
</comment>
<evidence type="ECO:0000256" key="5">
    <source>
        <dbReference type="ARBA" id="ARBA00022946"/>
    </source>
</evidence>
<evidence type="ECO:0000313" key="10">
    <source>
        <dbReference type="EMBL" id="KIP10464.1"/>
    </source>
</evidence>
<comment type="subcellular location">
    <subcellularLocation>
        <location evidence="1 8">Mitochondrion</location>
    </subcellularLocation>
</comment>
<dbReference type="AlphaFoldDB" id="A0A0C3NYE3"/>
<comment type="similarity">
    <text evidence="3 8">Belongs to the COQ9 family.</text>
</comment>
<dbReference type="Proteomes" id="UP000053257">
    <property type="component" value="Unassembled WGS sequence"/>
</dbReference>
<dbReference type="PANTHER" id="PTHR21427:SF19">
    <property type="entry name" value="UBIQUINONE BIOSYNTHESIS PROTEIN COQ9, MITOCHONDRIAL"/>
    <property type="match status" value="1"/>
</dbReference>